<proteinExistence type="predicted"/>
<dbReference type="OrthoDB" id="9804091at2"/>
<name>A0A1I4QQB9_ECTMO</name>
<dbReference type="STRING" id="195064.SAMN05421721_10541"/>
<comment type="subcellular location">
    <subcellularLocation>
        <location evidence="1">Cell inner membrane</location>
        <topology evidence="1">Multi-pass membrane protein</topology>
    </subcellularLocation>
</comment>
<evidence type="ECO:0000259" key="3">
    <source>
        <dbReference type="Pfam" id="PF04608"/>
    </source>
</evidence>
<comment type="catalytic activity">
    <reaction evidence="1">
        <text>a 1,2-diacyl-sn-glycero-3-phospho-(1'-sn-glycero-3'-phosphate) + H2O = a 1,2-diacyl-sn-glycero-3-phospho-(1'-sn-glycerol) + phosphate</text>
        <dbReference type="Rhea" id="RHEA:33751"/>
        <dbReference type="ChEBI" id="CHEBI:15377"/>
        <dbReference type="ChEBI" id="CHEBI:43474"/>
        <dbReference type="ChEBI" id="CHEBI:60110"/>
        <dbReference type="ChEBI" id="CHEBI:64716"/>
        <dbReference type="EC" id="3.1.3.27"/>
    </reaction>
</comment>
<dbReference type="EMBL" id="FOUO01000005">
    <property type="protein sequence ID" value="SFM41893.1"/>
    <property type="molecule type" value="Genomic_DNA"/>
</dbReference>
<keyword evidence="1" id="KW-1208">Phospholipid metabolism</keyword>
<dbReference type="InterPro" id="IPR036681">
    <property type="entry name" value="PgpA-like_sf"/>
</dbReference>
<keyword evidence="1 2" id="KW-0472">Membrane</keyword>
<dbReference type="PIRSF" id="PIRSF006162">
    <property type="entry name" value="PgpA"/>
    <property type="match status" value="1"/>
</dbReference>
<keyword evidence="1" id="KW-0595">Phospholipid degradation</keyword>
<feature type="transmembrane region" description="Helical" evidence="2">
    <location>
        <begin position="140"/>
        <end position="163"/>
    </location>
</feature>
<feature type="transmembrane region" description="Helical" evidence="2">
    <location>
        <begin position="94"/>
        <end position="120"/>
    </location>
</feature>
<dbReference type="CDD" id="cd06971">
    <property type="entry name" value="PgpA"/>
    <property type="match status" value="1"/>
</dbReference>
<comment type="function">
    <text evidence="1">Lipid phosphatase which dephosphorylates phosphatidylglycerophosphate (PGP) to phosphatidylglycerol (PG).</text>
</comment>
<dbReference type="GO" id="GO:0009395">
    <property type="term" value="P:phospholipid catabolic process"/>
    <property type="evidence" value="ECO:0007669"/>
    <property type="project" value="UniProtKB-KW"/>
</dbReference>
<evidence type="ECO:0000313" key="4">
    <source>
        <dbReference type="EMBL" id="SFM41893.1"/>
    </source>
</evidence>
<dbReference type="SUPFAM" id="SSF101307">
    <property type="entry name" value="YutG-like"/>
    <property type="match status" value="1"/>
</dbReference>
<dbReference type="GO" id="GO:0046872">
    <property type="term" value="F:metal ion binding"/>
    <property type="evidence" value="ECO:0007669"/>
    <property type="project" value="UniProtKB-KW"/>
</dbReference>
<dbReference type="UniPathway" id="UPA00084">
    <property type="reaction ID" value="UER00504"/>
</dbReference>
<keyword evidence="1" id="KW-0479">Metal-binding</keyword>
<feature type="domain" description="YutG/PgpA" evidence="3">
    <location>
        <begin position="22"/>
        <end position="159"/>
    </location>
</feature>
<reference evidence="4 5" key="1">
    <citation type="submission" date="2016-10" db="EMBL/GenBank/DDBJ databases">
        <authorList>
            <person name="de Groot N.N."/>
        </authorList>
    </citation>
    <scope>NUCLEOTIDE SEQUENCE [LARGE SCALE GENOMIC DNA]</scope>
    <source>
        <strain evidence="4 5">DSM 4180</strain>
    </source>
</reference>
<keyword evidence="1" id="KW-0378">Hydrolase</keyword>
<sequence length="164" mass="17337">MAAASPQTPPAGRILRDPVHLLAFGLGSGLSPRAPGTAGTLAAVPLFLLLQGLPLWAYLLVTALAAVAGVWLCGDSARRLGVHDHPGIVWDEFVGLWITLIAVPAGWPWILAGFVLFRLFDILKPWPIGWLDRHVGGGLGIMLDDVLAGLYALGGLQALAWVLL</sequence>
<dbReference type="PANTHER" id="PTHR36305">
    <property type="entry name" value="PHOSPHATIDYLGLYCEROPHOSPHATASE A"/>
    <property type="match status" value="1"/>
</dbReference>
<evidence type="ECO:0000313" key="5">
    <source>
        <dbReference type="Proteomes" id="UP000199556"/>
    </source>
</evidence>
<keyword evidence="1" id="KW-0442">Lipid degradation</keyword>
<dbReference type="EC" id="3.1.3.27" evidence="1"/>
<dbReference type="GO" id="GO:0005886">
    <property type="term" value="C:plasma membrane"/>
    <property type="evidence" value="ECO:0007669"/>
    <property type="project" value="UniProtKB-SubCell"/>
</dbReference>
<keyword evidence="2" id="KW-1133">Transmembrane helix</keyword>
<keyword evidence="5" id="KW-1185">Reference proteome</keyword>
<comment type="pathway">
    <text evidence="1">Phospholipid metabolism; phosphatidylglycerol biosynthesis; phosphatidylglycerol from CDP-diacylglycerol: step 2/2.</text>
</comment>
<keyword evidence="1 2" id="KW-0812">Transmembrane</keyword>
<feature type="transmembrane region" description="Helical" evidence="2">
    <location>
        <begin position="55"/>
        <end position="73"/>
    </location>
</feature>
<dbReference type="InterPro" id="IPR026037">
    <property type="entry name" value="PgpA"/>
</dbReference>
<protein>
    <recommendedName>
        <fullName evidence="1">Phosphatidylglycerophosphatase A</fullName>
        <ecNumber evidence="1">3.1.3.27</ecNumber>
    </recommendedName>
    <alternativeName>
        <fullName evidence="1">Phosphatidylglycerolphosphate phosphatase A</fullName>
    </alternativeName>
</protein>
<dbReference type="InterPro" id="IPR007686">
    <property type="entry name" value="YutG/PgpA"/>
</dbReference>
<dbReference type="AlphaFoldDB" id="A0A1I4QQB9"/>
<comment type="cofactor">
    <cofactor evidence="1">
        <name>Mg(2+)</name>
        <dbReference type="ChEBI" id="CHEBI:18420"/>
    </cofactor>
</comment>
<dbReference type="GO" id="GO:0008962">
    <property type="term" value="F:phosphatidylglycerophosphatase activity"/>
    <property type="evidence" value="ECO:0007669"/>
    <property type="project" value="UniProtKB-EC"/>
</dbReference>
<dbReference type="RefSeq" id="WP_090484202.1">
    <property type="nucleotide sequence ID" value="NZ_FOUO01000005.1"/>
</dbReference>
<dbReference type="GO" id="GO:0006655">
    <property type="term" value="P:phosphatidylglycerol biosynthetic process"/>
    <property type="evidence" value="ECO:0007669"/>
    <property type="project" value="UniProtKB-UniPathway"/>
</dbReference>
<keyword evidence="1" id="KW-0460">Magnesium</keyword>
<keyword evidence="1" id="KW-1003">Cell membrane</keyword>
<dbReference type="Proteomes" id="UP000199556">
    <property type="component" value="Unassembled WGS sequence"/>
</dbReference>
<dbReference type="PANTHER" id="PTHR36305:SF1">
    <property type="entry name" value="PHOSPHATIDYLGLYCEROPHOSPHATASE A"/>
    <property type="match status" value="1"/>
</dbReference>
<keyword evidence="1" id="KW-0443">Lipid metabolism</keyword>
<organism evidence="4 5">
    <name type="scientific">Ectothiorhodospira mobilis</name>
    <dbReference type="NCBI Taxonomy" id="195064"/>
    <lineage>
        <taxon>Bacteria</taxon>
        <taxon>Pseudomonadati</taxon>
        <taxon>Pseudomonadota</taxon>
        <taxon>Gammaproteobacteria</taxon>
        <taxon>Chromatiales</taxon>
        <taxon>Ectothiorhodospiraceae</taxon>
        <taxon>Ectothiorhodospira</taxon>
    </lineage>
</organism>
<dbReference type="Pfam" id="PF04608">
    <property type="entry name" value="PgpA"/>
    <property type="match status" value="1"/>
</dbReference>
<gene>
    <name evidence="4" type="ORF">SAMN05421721_10541</name>
</gene>
<evidence type="ECO:0000256" key="1">
    <source>
        <dbReference type="PIRNR" id="PIRNR006162"/>
    </source>
</evidence>
<accession>A0A1I4QQB9</accession>
<keyword evidence="1" id="KW-0997">Cell inner membrane</keyword>
<evidence type="ECO:0000256" key="2">
    <source>
        <dbReference type="SAM" id="Phobius"/>
    </source>
</evidence>